<accession>A0A1B7N7L0</accession>
<dbReference type="STRING" id="1314800.A0A1B7N7L0"/>
<dbReference type="InParanoid" id="A0A1B7N7L0"/>
<dbReference type="InterPro" id="IPR003010">
    <property type="entry name" value="C-N_Hydrolase"/>
</dbReference>
<keyword evidence="5" id="KW-1185">Reference proteome</keyword>
<dbReference type="PANTHER" id="PTHR23088:SF30">
    <property type="entry name" value="OMEGA-AMIDASE NIT2"/>
    <property type="match status" value="1"/>
</dbReference>
<dbReference type="GO" id="GO:0005739">
    <property type="term" value="C:mitochondrion"/>
    <property type="evidence" value="ECO:0007669"/>
    <property type="project" value="TreeGrafter"/>
</dbReference>
<dbReference type="EMBL" id="KV448199">
    <property type="protein sequence ID" value="OAX40808.1"/>
    <property type="molecule type" value="Genomic_DNA"/>
</dbReference>
<dbReference type="InterPro" id="IPR045254">
    <property type="entry name" value="Nit1/2_C-N_Hydrolase"/>
</dbReference>
<comment type="similarity">
    <text evidence="1">Belongs to the carbon-nitrogen hydrolase superfamily. NIT1/NIT2 family.</text>
</comment>
<sequence>MASGVAPVFNPFTLTLIQLGSTGPDKAVNLQHAHEMVMKAAKSGSGTKPQVVVLPECFNSPYGYVHFPTYAENIGYTPGEEYDIQASVSESVKMLSSAAKEAGVWLIGGSIPERDEETDKVYNTCTVYSPTGALVALHRKVHLFDIDIPGKITFKESETLTGGETTNYFDTEFARIGLGICYDVRFQELAMISARQGCHVVVYPGAFNLTTGPLHWELLQRARAVDNQIFFSMCSPARDMTAGYHAWGHSMVVDPYGKVLVEADETEMIVHANIDPEPLQSVRSGIPVTKQRRFDVYPDVNADK</sequence>
<dbReference type="FunFam" id="3.60.110.10:FF:000002">
    <property type="entry name" value="Nitrilase family member 2"/>
    <property type="match status" value="1"/>
</dbReference>
<dbReference type="GO" id="GO:0050152">
    <property type="term" value="F:omega-amidase activity"/>
    <property type="evidence" value="ECO:0007669"/>
    <property type="project" value="TreeGrafter"/>
</dbReference>
<dbReference type="Pfam" id="PF00795">
    <property type="entry name" value="CN_hydrolase"/>
    <property type="match status" value="1"/>
</dbReference>
<name>A0A1B7N7L0_9AGAM</name>
<feature type="domain" description="CN hydrolase" evidence="3">
    <location>
        <begin position="12"/>
        <end position="276"/>
    </location>
</feature>
<reference evidence="4 5" key="1">
    <citation type="submission" date="2016-06" db="EMBL/GenBank/DDBJ databases">
        <title>Comparative genomics of the ectomycorrhizal sister species Rhizopogon vinicolor and Rhizopogon vesiculosus (Basidiomycota: Boletales) reveals a divergence of the mating type B locus.</title>
        <authorList>
            <consortium name="DOE Joint Genome Institute"/>
            <person name="Mujic A.B."/>
            <person name="Kuo A."/>
            <person name="Tritt A."/>
            <person name="Lipzen A."/>
            <person name="Chen C."/>
            <person name="Johnson J."/>
            <person name="Sharma A."/>
            <person name="Barry K."/>
            <person name="Grigoriev I.V."/>
            <person name="Spatafora J.W."/>
        </authorList>
    </citation>
    <scope>NUCLEOTIDE SEQUENCE [LARGE SCALE GENOMIC DNA]</scope>
    <source>
        <strain evidence="4 5">AM-OR11-026</strain>
    </source>
</reference>
<evidence type="ECO:0000313" key="4">
    <source>
        <dbReference type="EMBL" id="OAX40808.1"/>
    </source>
</evidence>
<evidence type="ECO:0000259" key="3">
    <source>
        <dbReference type="PROSITE" id="PS50263"/>
    </source>
</evidence>
<dbReference type="GO" id="GO:0006528">
    <property type="term" value="P:asparagine metabolic process"/>
    <property type="evidence" value="ECO:0007669"/>
    <property type="project" value="TreeGrafter"/>
</dbReference>
<dbReference type="Gene3D" id="3.60.110.10">
    <property type="entry name" value="Carbon-nitrogen hydrolase"/>
    <property type="match status" value="1"/>
</dbReference>
<dbReference type="PROSITE" id="PS50263">
    <property type="entry name" value="CN_HYDROLASE"/>
    <property type="match status" value="1"/>
</dbReference>
<dbReference type="InterPro" id="IPR036526">
    <property type="entry name" value="C-N_Hydrolase_sf"/>
</dbReference>
<protein>
    <submittedName>
        <fullName evidence="4">Carbon-nitrogen hydrolase</fullName>
    </submittedName>
</protein>
<proteinExistence type="inferred from homology"/>
<gene>
    <name evidence="4" type="ORF">K503DRAFT_686741</name>
</gene>
<evidence type="ECO:0000256" key="2">
    <source>
        <dbReference type="ARBA" id="ARBA00022801"/>
    </source>
</evidence>
<dbReference type="Proteomes" id="UP000092154">
    <property type="component" value="Unassembled WGS sequence"/>
</dbReference>
<dbReference type="FunCoup" id="A0A1B7N7L0">
    <property type="interactions" value="295"/>
</dbReference>
<evidence type="ECO:0000256" key="1">
    <source>
        <dbReference type="ARBA" id="ARBA00010613"/>
    </source>
</evidence>
<dbReference type="OrthoDB" id="10250282at2759"/>
<dbReference type="SUPFAM" id="SSF56317">
    <property type="entry name" value="Carbon-nitrogen hydrolase"/>
    <property type="match status" value="1"/>
</dbReference>
<dbReference type="AlphaFoldDB" id="A0A1B7N7L0"/>
<keyword evidence="2 4" id="KW-0378">Hydrolase</keyword>
<dbReference type="GO" id="GO:0006107">
    <property type="term" value="P:oxaloacetate metabolic process"/>
    <property type="evidence" value="ECO:0007669"/>
    <property type="project" value="TreeGrafter"/>
</dbReference>
<evidence type="ECO:0000313" key="5">
    <source>
        <dbReference type="Proteomes" id="UP000092154"/>
    </source>
</evidence>
<dbReference type="CDD" id="cd07572">
    <property type="entry name" value="nit"/>
    <property type="match status" value="1"/>
</dbReference>
<dbReference type="GO" id="GO:0006541">
    <property type="term" value="P:glutamine metabolic process"/>
    <property type="evidence" value="ECO:0007669"/>
    <property type="project" value="TreeGrafter"/>
</dbReference>
<dbReference type="PANTHER" id="PTHR23088">
    <property type="entry name" value="NITRILASE-RELATED"/>
    <property type="match status" value="1"/>
</dbReference>
<organism evidence="4 5">
    <name type="scientific">Rhizopogon vinicolor AM-OR11-026</name>
    <dbReference type="NCBI Taxonomy" id="1314800"/>
    <lineage>
        <taxon>Eukaryota</taxon>
        <taxon>Fungi</taxon>
        <taxon>Dikarya</taxon>
        <taxon>Basidiomycota</taxon>
        <taxon>Agaricomycotina</taxon>
        <taxon>Agaricomycetes</taxon>
        <taxon>Agaricomycetidae</taxon>
        <taxon>Boletales</taxon>
        <taxon>Suillineae</taxon>
        <taxon>Rhizopogonaceae</taxon>
        <taxon>Rhizopogon</taxon>
    </lineage>
</organism>